<evidence type="ECO:0000313" key="5">
    <source>
        <dbReference type="Proteomes" id="UP000295334"/>
    </source>
</evidence>
<dbReference type="Pfam" id="PF03022">
    <property type="entry name" value="MRJP"/>
    <property type="match status" value="1"/>
</dbReference>
<protein>
    <recommendedName>
        <fullName evidence="6">Gluconolactonase</fullName>
    </recommendedName>
</protein>
<dbReference type="OrthoDB" id="9797664at2"/>
<dbReference type="Proteomes" id="UP000295334">
    <property type="component" value="Unassembled WGS sequence"/>
</dbReference>
<dbReference type="SUPFAM" id="SSF63829">
    <property type="entry name" value="Calcium-dependent phosphotriesterase"/>
    <property type="match status" value="1"/>
</dbReference>
<proteinExistence type="predicted"/>
<name>A0A4R1B7Y6_9BACT</name>
<evidence type="ECO:0000313" key="4">
    <source>
        <dbReference type="EMBL" id="TCJ12505.1"/>
    </source>
</evidence>
<dbReference type="Gene3D" id="2.120.10.30">
    <property type="entry name" value="TolB, C-terminal domain"/>
    <property type="match status" value="1"/>
</dbReference>
<evidence type="ECO:0000256" key="3">
    <source>
        <dbReference type="SAM" id="SignalP"/>
    </source>
</evidence>
<feature type="chain" id="PRO_5020736567" description="Gluconolactonase" evidence="3">
    <location>
        <begin position="29"/>
        <end position="382"/>
    </location>
</feature>
<comment type="subcellular location">
    <subcellularLocation>
        <location evidence="1">Secreted</location>
    </subcellularLocation>
</comment>
<evidence type="ECO:0008006" key="6">
    <source>
        <dbReference type="Google" id="ProtNLM"/>
    </source>
</evidence>
<comment type="caution">
    <text evidence="4">The sequence shown here is derived from an EMBL/GenBank/DDBJ whole genome shotgun (WGS) entry which is preliminary data.</text>
</comment>
<organism evidence="4 5">
    <name type="scientific">Flaviaesturariibacter flavus</name>
    <dbReference type="NCBI Taxonomy" id="2502780"/>
    <lineage>
        <taxon>Bacteria</taxon>
        <taxon>Pseudomonadati</taxon>
        <taxon>Bacteroidota</taxon>
        <taxon>Chitinophagia</taxon>
        <taxon>Chitinophagales</taxon>
        <taxon>Chitinophagaceae</taxon>
        <taxon>Flaviaestuariibacter</taxon>
    </lineage>
</organism>
<keyword evidence="3" id="KW-0732">Signal</keyword>
<dbReference type="InterPro" id="IPR011042">
    <property type="entry name" value="6-blade_b-propeller_TolB-like"/>
</dbReference>
<feature type="signal peptide" evidence="3">
    <location>
        <begin position="1"/>
        <end position="28"/>
    </location>
</feature>
<dbReference type="RefSeq" id="WP_131450262.1">
    <property type="nucleotide sequence ID" value="NZ_SJZI01000050.1"/>
</dbReference>
<sequence length="382" mass="42222">MKRFTCRLLPALLATGLLLFSCTSNDTAKSSGDSTTTVVGGPDTAQKGAALELVFSDSLFQLTGVAREPGGRLLVNYPLWNGPYRYAVVVATGGTAKQPYPDSLTNMWKAGSPGGNKWVCVQSVYVDDSSRTWVLDPAAPKLMRVTGGGAKLVRMSRDGKMERTYSFNGVISDTSYVNDVRIDVQRNFAYITDSKVGGIVLVDLATGKMREVLKKHPSTQSDPNFKFIIDGHELMKNGKPVKFNSDGIALTPDGAWLYYKPLTDDKLYRISTEYLRDPKVSDTALGAKVEDLGHFTTTDGMIFDKAGNLYLGDLQNYRIVRVDKNLKVSTLVQDPRLIWPDSYSIADGYLYISCSQINKQPEYNNGQNKRTGPYTVYRVRLP</sequence>
<dbReference type="GO" id="GO:0005576">
    <property type="term" value="C:extracellular region"/>
    <property type="evidence" value="ECO:0007669"/>
    <property type="project" value="UniProtKB-SubCell"/>
</dbReference>
<gene>
    <name evidence="4" type="ORF">EPD60_14615</name>
</gene>
<dbReference type="InterPro" id="IPR017996">
    <property type="entry name" value="MRJP/yellow-related"/>
</dbReference>
<evidence type="ECO:0000256" key="2">
    <source>
        <dbReference type="ARBA" id="ARBA00022525"/>
    </source>
</evidence>
<dbReference type="PANTHER" id="PTHR10009">
    <property type="entry name" value="PROTEIN YELLOW-RELATED"/>
    <property type="match status" value="1"/>
</dbReference>
<dbReference type="AlphaFoldDB" id="A0A4R1B7Y6"/>
<dbReference type="PANTHER" id="PTHR10009:SF18">
    <property type="entry name" value="PROTEIN YELLOW-LIKE PROTEIN"/>
    <property type="match status" value="1"/>
</dbReference>
<evidence type="ECO:0000256" key="1">
    <source>
        <dbReference type="ARBA" id="ARBA00004613"/>
    </source>
</evidence>
<keyword evidence="5" id="KW-1185">Reference proteome</keyword>
<keyword evidence="2" id="KW-0964">Secreted</keyword>
<accession>A0A4R1B7Y6</accession>
<dbReference type="PROSITE" id="PS51257">
    <property type="entry name" value="PROKAR_LIPOPROTEIN"/>
    <property type="match status" value="1"/>
</dbReference>
<reference evidence="4 5" key="1">
    <citation type="submission" date="2019-03" db="EMBL/GenBank/DDBJ databases">
        <authorList>
            <person name="Kim M.K.M."/>
        </authorList>
    </citation>
    <scope>NUCLEOTIDE SEQUENCE [LARGE SCALE GENOMIC DNA]</scope>
    <source>
        <strain evidence="4 5">17J68-12</strain>
    </source>
</reference>
<dbReference type="EMBL" id="SJZI01000050">
    <property type="protein sequence ID" value="TCJ12505.1"/>
    <property type="molecule type" value="Genomic_DNA"/>
</dbReference>